<dbReference type="AlphaFoldDB" id="G0URD7"/>
<name>G0URD7_TRYCI</name>
<protein>
    <submittedName>
        <fullName evidence="1">Uncharacterized protein</fullName>
    </submittedName>
</protein>
<sequence length="104" mass="11250">MEAHRPFFFSFPSFPVLFASSSSLPGRFARSCGVARSPWLPSLPFPSHPSGLRLPLPMGFSHWGVWGLVGTAGTRAFAPVGNVVRWGLCRGGAVHWLSGSRDLI</sequence>
<reference evidence="1" key="1">
    <citation type="journal article" date="2012" name="Proc. Natl. Acad. Sci. U.S.A.">
        <title>Antigenic diversity is generated by distinct evolutionary mechanisms in African trypanosome species.</title>
        <authorList>
            <person name="Jackson A.P."/>
            <person name="Berry A."/>
            <person name="Aslett M."/>
            <person name="Allison H.C."/>
            <person name="Burton P."/>
            <person name="Vavrova-Anderson J."/>
            <person name="Brown R."/>
            <person name="Browne H."/>
            <person name="Corton N."/>
            <person name="Hauser H."/>
            <person name="Gamble J."/>
            <person name="Gilderthorp R."/>
            <person name="Marcello L."/>
            <person name="McQuillan J."/>
            <person name="Otto T.D."/>
            <person name="Quail M.A."/>
            <person name="Sanders M.J."/>
            <person name="van Tonder A."/>
            <person name="Ginger M.L."/>
            <person name="Field M.C."/>
            <person name="Barry J.D."/>
            <person name="Hertz-Fowler C."/>
            <person name="Berriman M."/>
        </authorList>
    </citation>
    <scope>NUCLEOTIDE SEQUENCE</scope>
    <source>
        <strain evidence="1">IL3000</strain>
    </source>
</reference>
<proteinExistence type="predicted"/>
<accession>G0URD7</accession>
<organism evidence="1">
    <name type="scientific">Trypanosoma congolense (strain IL3000)</name>
    <dbReference type="NCBI Taxonomy" id="1068625"/>
    <lineage>
        <taxon>Eukaryota</taxon>
        <taxon>Discoba</taxon>
        <taxon>Euglenozoa</taxon>
        <taxon>Kinetoplastea</taxon>
        <taxon>Metakinetoplastina</taxon>
        <taxon>Trypanosomatida</taxon>
        <taxon>Trypanosomatidae</taxon>
        <taxon>Trypanosoma</taxon>
        <taxon>Nannomonas</taxon>
    </lineage>
</organism>
<evidence type="ECO:0000313" key="1">
    <source>
        <dbReference type="EMBL" id="CCC91949.1"/>
    </source>
</evidence>
<gene>
    <name evidence="1" type="ORF">TCIL3000_8_1680</name>
</gene>
<dbReference type="EMBL" id="HE575321">
    <property type="protein sequence ID" value="CCC91949.1"/>
    <property type="molecule type" value="Genomic_DNA"/>
</dbReference>